<gene>
    <name evidence="13" type="ORF">EDC03_2451</name>
</gene>
<sequence>MPVRHATSRRHRLLAQVGTAVVTAALLTGTGAPAVGAEPVASRSWTLSAGAGAVRAATGTPGGTEALLRSPGSATTTLTGAGRVVLRARGDQCAGAPRAQVAVDGRTLGTVQVVNASGWWEYPVGDPVSAGRHQVVVTFLNDHRTATCDRNLFAGWIALVPGPTTPVVRPTPTPPPPTTPAPTTGNPFAAAAPFADPASTALRDARRQADPALRELELRTASPATSLWVGDWLSASAVRSEVGRYATAARAAGRTGVLTVYAIPGRDCGSYSAGGLAPDAYRTWVRAVADGLRGTGTAVVLEPDALAQLGACPQGDRVGLLRDAVTVLADAGAVVYLDAGHSGWTTPEVMATRLRQAGVDRARGFATNVSNFRTTADERAYGQRLSALLGGKRFVVDTSRNGQGPGSTWCNPTGRGLGTTPRAVQDGTALDALLWIKRPGQSDGTCGGGPAAGTWWPRQAQELARNAVR</sequence>
<keyword evidence="7 11" id="KW-0624">Polysaccharide degradation</keyword>
<evidence type="ECO:0000256" key="4">
    <source>
        <dbReference type="ARBA" id="ARBA00023157"/>
    </source>
</evidence>
<dbReference type="PANTHER" id="PTHR34876">
    <property type="match status" value="1"/>
</dbReference>
<evidence type="ECO:0000256" key="3">
    <source>
        <dbReference type="ARBA" id="ARBA00023001"/>
    </source>
</evidence>
<name>A0A3N1GWL8_9ACTN</name>
<evidence type="ECO:0000256" key="7">
    <source>
        <dbReference type="ARBA" id="ARBA00023326"/>
    </source>
</evidence>
<dbReference type="PRINTS" id="PR00733">
    <property type="entry name" value="GLHYDRLASE6"/>
</dbReference>
<keyword evidence="14" id="KW-1185">Reference proteome</keyword>
<dbReference type="InterPro" id="IPR001524">
    <property type="entry name" value="Glyco_hydro_6_CS"/>
</dbReference>
<evidence type="ECO:0000313" key="13">
    <source>
        <dbReference type="EMBL" id="ROP34635.1"/>
    </source>
</evidence>
<evidence type="ECO:0000256" key="9">
    <source>
        <dbReference type="PIRSR" id="PIRSR001100-2"/>
    </source>
</evidence>
<evidence type="ECO:0000259" key="12">
    <source>
        <dbReference type="Pfam" id="PF16841"/>
    </source>
</evidence>
<keyword evidence="3 11" id="KW-0136">Cellulose degradation</keyword>
<dbReference type="InterPro" id="IPR036434">
    <property type="entry name" value="Beta_cellobiohydrolase_sf"/>
</dbReference>
<dbReference type="EMBL" id="RJKN01000006">
    <property type="protein sequence ID" value="ROP34635.1"/>
    <property type="molecule type" value="Genomic_DNA"/>
</dbReference>
<accession>A0A3N1GWL8</accession>
<keyword evidence="2 11" id="KW-0378">Hydrolase</keyword>
<organism evidence="13 14">
    <name type="scientific">Pseudokineococcus lusitanus</name>
    <dbReference type="NCBI Taxonomy" id="763993"/>
    <lineage>
        <taxon>Bacteria</taxon>
        <taxon>Bacillati</taxon>
        <taxon>Actinomycetota</taxon>
        <taxon>Actinomycetes</taxon>
        <taxon>Kineosporiales</taxon>
        <taxon>Kineosporiaceae</taxon>
        <taxon>Pseudokineococcus</taxon>
    </lineage>
</organism>
<dbReference type="GO" id="GO:0030245">
    <property type="term" value="P:cellulose catabolic process"/>
    <property type="evidence" value="ECO:0007669"/>
    <property type="project" value="UniProtKB-KW"/>
</dbReference>
<comment type="caution">
    <text evidence="13">The sequence shown here is derived from an EMBL/GenBank/DDBJ whole genome shotgun (WGS) entry which is preliminary data.</text>
</comment>
<feature type="domain" description="Carbohydrate binding module xylan-binding" evidence="12">
    <location>
        <begin position="84"/>
        <end position="153"/>
    </location>
</feature>
<dbReference type="AlphaFoldDB" id="A0A3N1GWL8"/>
<dbReference type="InterPro" id="IPR016288">
    <property type="entry name" value="Beta_cellobiohydrolase"/>
</dbReference>
<dbReference type="InParanoid" id="A0A3N1GWL8"/>
<keyword evidence="4" id="KW-1015">Disulfide bond</keyword>
<dbReference type="PANTHER" id="PTHR34876:SF4">
    <property type="entry name" value="1,4-BETA-D-GLUCAN CELLOBIOHYDROLASE C-RELATED"/>
    <property type="match status" value="1"/>
</dbReference>
<dbReference type="Gene3D" id="2.60.60.40">
    <property type="match status" value="1"/>
</dbReference>
<protein>
    <recommendedName>
        <fullName evidence="11">Glucanase</fullName>
        <ecNumber evidence="11">3.2.1.-</ecNumber>
    </recommendedName>
</protein>
<dbReference type="Gene3D" id="3.20.20.40">
    <property type="entry name" value="1, 4-beta cellobiohydrolase"/>
    <property type="match status" value="1"/>
</dbReference>
<feature type="binding site" evidence="9">
    <location>
        <position position="228"/>
    </location>
    <ligand>
        <name>substrate</name>
    </ligand>
</feature>
<evidence type="ECO:0000256" key="8">
    <source>
        <dbReference type="PIRSR" id="PIRSR001100-1"/>
    </source>
</evidence>
<feature type="binding site" evidence="9">
    <location>
        <position position="371"/>
    </location>
    <ligand>
        <name>substrate</name>
    </ligand>
</feature>
<reference evidence="13 14" key="1">
    <citation type="journal article" date="2015" name="Stand. Genomic Sci.">
        <title>Genomic Encyclopedia of Bacterial and Archaeal Type Strains, Phase III: the genomes of soil and plant-associated and newly described type strains.</title>
        <authorList>
            <person name="Whitman W.B."/>
            <person name="Woyke T."/>
            <person name="Klenk H.P."/>
            <person name="Zhou Y."/>
            <person name="Lilburn T.G."/>
            <person name="Beck B.J."/>
            <person name="De Vos P."/>
            <person name="Vandamme P."/>
            <person name="Eisen J.A."/>
            <person name="Garrity G."/>
            <person name="Hugenholtz P."/>
            <person name="Kyrpides N.C."/>
        </authorList>
    </citation>
    <scope>NUCLEOTIDE SEQUENCE [LARGE SCALE GENOMIC DNA]</scope>
    <source>
        <strain evidence="13 14">CECT 7306</strain>
    </source>
</reference>
<comment type="similarity">
    <text evidence="11">Belongs to the glycosyl hydrolase family 6.</text>
</comment>
<feature type="binding site" evidence="9">
    <location>
        <position position="341"/>
    </location>
    <ligand>
        <name>substrate</name>
    </ligand>
</feature>
<keyword evidence="1" id="KW-0732">Signal</keyword>
<evidence type="ECO:0000256" key="2">
    <source>
        <dbReference type="ARBA" id="ARBA00022801"/>
    </source>
</evidence>
<keyword evidence="5 11" id="KW-0119">Carbohydrate metabolism</keyword>
<dbReference type="RefSeq" id="WP_123380531.1">
    <property type="nucleotide sequence ID" value="NZ_RJKN01000006.1"/>
</dbReference>
<dbReference type="PIRSF" id="PIRSF001100">
    <property type="entry name" value="Beta_cellobiohydrolase"/>
    <property type="match status" value="1"/>
</dbReference>
<keyword evidence="6 11" id="KW-0326">Glycosidase</keyword>
<evidence type="ECO:0000313" key="14">
    <source>
        <dbReference type="Proteomes" id="UP000276232"/>
    </source>
</evidence>
<evidence type="ECO:0000256" key="1">
    <source>
        <dbReference type="ARBA" id="ARBA00022729"/>
    </source>
</evidence>
<dbReference type="InterPro" id="IPR031768">
    <property type="entry name" value="CBM60_xylan-bd"/>
</dbReference>
<dbReference type="EC" id="3.2.1.-" evidence="11"/>
<feature type="active site" description="Proton acceptor" evidence="8">
    <location>
        <position position="443"/>
    </location>
</feature>
<dbReference type="Proteomes" id="UP000276232">
    <property type="component" value="Unassembled WGS sequence"/>
</dbReference>
<evidence type="ECO:0000256" key="5">
    <source>
        <dbReference type="ARBA" id="ARBA00023277"/>
    </source>
</evidence>
<proteinExistence type="inferred from homology"/>
<dbReference type="SUPFAM" id="SSF51989">
    <property type="entry name" value="Glycosyl hydrolases family 6, cellulases"/>
    <property type="match status" value="1"/>
</dbReference>
<feature type="binding site" evidence="9">
    <location>
        <position position="344"/>
    </location>
    <ligand>
        <name>substrate</name>
    </ligand>
</feature>
<feature type="binding site" evidence="9">
    <location>
        <position position="409"/>
    </location>
    <ligand>
        <name>substrate</name>
    </ligand>
</feature>
<dbReference type="Pfam" id="PF01341">
    <property type="entry name" value="Glyco_hydro_6"/>
    <property type="match status" value="1"/>
</dbReference>
<dbReference type="Pfam" id="PF16841">
    <property type="entry name" value="CBM60"/>
    <property type="match status" value="1"/>
</dbReference>
<evidence type="ECO:0000256" key="10">
    <source>
        <dbReference type="PROSITE-ProRule" id="PRU10057"/>
    </source>
</evidence>
<feature type="active site" description="Proton donor" evidence="8 10">
    <location>
        <position position="304"/>
    </location>
</feature>
<feature type="binding site" evidence="9">
    <location>
        <position position="437"/>
    </location>
    <ligand>
        <name>substrate</name>
    </ligand>
</feature>
<dbReference type="PROSITE" id="PS00656">
    <property type="entry name" value="GLYCOSYL_HYDROL_F6_2"/>
    <property type="match status" value="1"/>
</dbReference>
<evidence type="ECO:0000256" key="11">
    <source>
        <dbReference type="RuleBase" id="RU361186"/>
    </source>
</evidence>
<dbReference type="GO" id="GO:0004553">
    <property type="term" value="F:hydrolase activity, hydrolyzing O-glycosyl compounds"/>
    <property type="evidence" value="ECO:0007669"/>
    <property type="project" value="InterPro"/>
</dbReference>
<evidence type="ECO:0000256" key="6">
    <source>
        <dbReference type="ARBA" id="ARBA00023295"/>
    </source>
</evidence>